<evidence type="ECO:0000313" key="2">
    <source>
        <dbReference type="EMBL" id="KOS19215.1"/>
    </source>
</evidence>
<proteinExistence type="predicted"/>
<organism evidence="2 3">
    <name type="scientific">Escovopsis weberi</name>
    <dbReference type="NCBI Taxonomy" id="150374"/>
    <lineage>
        <taxon>Eukaryota</taxon>
        <taxon>Fungi</taxon>
        <taxon>Dikarya</taxon>
        <taxon>Ascomycota</taxon>
        <taxon>Pezizomycotina</taxon>
        <taxon>Sordariomycetes</taxon>
        <taxon>Hypocreomycetidae</taxon>
        <taxon>Hypocreales</taxon>
        <taxon>Hypocreaceae</taxon>
        <taxon>Escovopsis</taxon>
    </lineage>
</organism>
<evidence type="ECO:0000256" key="1">
    <source>
        <dbReference type="SAM" id="MobiDB-lite"/>
    </source>
</evidence>
<dbReference type="AlphaFoldDB" id="A0A0M9VTU9"/>
<name>A0A0M9VTU9_ESCWE</name>
<sequence>MADSAGLPPADIFDSIKGCPGEGERHEVPGTRAGDIPPLAPPLLQDAVSTAVQDLAVQDLMDMTMSGDAWLDFDWSNFFSDIPMFSTEDDLLASSEALITDARNPGADASELPLFNNAQPFSDLASGQLGGTEVAGSAWSLGVETPECQQAHQTPTTSGESSSTSSPGSLTDSTESHPPSEKPKSQGSKEILPYQTAIAPPAPWGSKTYNGQHLFSYTTKGQWLLDRCFDKDQIREYVSSCPRETIFWLQQAPTKCGGRLDLEDRVCRWAGCPVFNRRITAGWLRVAFDEAPAQTSDGTRDPLKVAGCMHLWCFEQVLEPLEFHLSGRLQPEARTFPREERSVVTLEKSTDAGIIRQAYLPWLEDRARELRAGGPSRRPRPHEESLSFAMNRYHLDNQTAARQKARLRRNAHKADAEKRTIDVHKGDLGLFSRACRKAKHIRKCHRLDGELMIGAKHLRELGLQSGQRHPEG</sequence>
<accession>A0A0M9VTU9</accession>
<comment type="caution">
    <text evidence="2">The sequence shown here is derived from an EMBL/GenBank/DDBJ whole genome shotgun (WGS) entry which is preliminary data.</text>
</comment>
<evidence type="ECO:0000313" key="3">
    <source>
        <dbReference type="Proteomes" id="UP000053831"/>
    </source>
</evidence>
<feature type="compositionally biased region" description="Basic and acidic residues" evidence="1">
    <location>
        <begin position="174"/>
        <end position="184"/>
    </location>
</feature>
<dbReference type="OrthoDB" id="5307331at2759"/>
<dbReference type="Proteomes" id="UP000053831">
    <property type="component" value="Unassembled WGS sequence"/>
</dbReference>
<keyword evidence="3" id="KW-1185">Reference proteome</keyword>
<feature type="region of interest" description="Disordered" evidence="1">
    <location>
        <begin position="146"/>
        <end position="191"/>
    </location>
</feature>
<dbReference type="EMBL" id="LGSR01000020">
    <property type="protein sequence ID" value="KOS19215.1"/>
    <property type="molecule type" value="Genomic_DNA"/>
</dbReference>
<gene>
    <name evidence="2" type="ORF">ESCO_000120</name>
</gene>
<reference evidence="2 3" key="1">
    <citation type="submission" date="2015-07" db="EMBL/GenBank/DDBJ databases">
        <title>The genome of the fungus Escovopsis weberi, a specialized disease agent of ant agriculture.</title>
        <authorList>
            <person name="de Man T.J."/>
            <person name="Stajich J.E."/>
            <person name="Kubicek C.P."/>
            <person name="Chenthamara K."/>
            <person name="Atanasova L."/>
            <person name="Druzhinina I.S."/>
            <person name="Birnbaum S."/>
            <person name="Barribeau S.M."/>
            <person name="Teiling C."/>
            <person name="Suen G."/>
            <person name="Currie C."/>
            <person name="Gerardo N.M."/>
        </authorList>
    </citation>
    <scope>NUCLEOTIDE SEQUENCE [LARGE SCALE GENOMIC DNA]</scope>
</reference>
<protein>
    <submittedName>
        <fullName evidence="2">Uncharacterized protein</fullName>
    </submittedName>
</protein>
<feature type="compositionally biased region" description="Low complexity" evidence="1">
    <location>
        <begin position="154"/>
        <end position="173"/>
    </location>
</feature>